<dbReference type="Proteomes" id="UP000799754">
    <property type="component" value="Unassembled WGS sequence"/>
</dbReference>
<reference evidence="1" key="1">
    <citation type="journal article" date="2020" name="Stud. Mycol.">
        <title>101 Dothideomycetes genomes: a test case for predicting lifestyles and emergence of pathogens.</title>
        <authorList>
            <person name="Haridas S."/>
            <person name="Albert R."/>
            <person name="Binder M."/>
            <person name="Bloem J."/>
            <person name="Labutti K."/>
            <person name="Salamov A."/>
            <person name="Andreopoulos B."/>
            <person name="Baker S."/>
            <person name="Barry K."/>
            <person name="Bills G."/>
            <person name="Bluhm B."/>
            <person name="Cannon C."/>
            <person name="Castanera R."/>
            <person name="Culley D."/>
            <person name="Daum C."/>
            <person name="Ezra D."/>
            <person name="Gonzalez J."/>
            <person name="Henrissat B."/>
            <person name="Kuo A."/>
            <person name="Liang C."/>
            <person name="Lipzen A."/>
            <person name="Lutzoni F."/>
            <person name="Magnuson J."/>
            <person name="Mondo S."/>
            <person name="Nolan M."/>
            <person name="Ohm R."/>
            <person name="Pangilinan J."/>
            <person name="Park H.-J."/>
            <person name="Ramirez L."/>
            <person name="Alfaro M."/>
            <person name="Sun H."/>
            <person name="Tritt A."/>
            <person name="Yoshinaga Y."/>
            <person name="Zwiers L.-H."/>
            <person name="Turgeon B."/>
            <person name="Goodwin S."/>
            <person name="Spatafora J."/>
            <person name="Crous P."/>
            <person name="Grigoriev I."/>
        </authorList>
    </citation>
    <scope>NUCLEOTIDE SEQUENCE</scope>
    <source>
        <strain evidence="1">CBS 525.71</strain>
    </source>
</reference>
<evidence type="ECO:0000313" key="1">
    <source>
        <dbReference type="EMBL" id="KAF2633042.1"/>
    </source>
</evidence>
<keyword evidence="2" id="KW-1185">Reference proteome</keyword>
<evidence type="ECO:0000313" key="2">
    <source>
        <dbReference type="Proteomes" id="UP000799754"/>
    </source>
</evidence>
<name>A0ACB6SHS5_9PLEO</name>
<accession>A0ACB6SHS5</accession>
<gene>
    <name evidence="1" type="ORF">BU25DRAFT_436661</name>
</gene>
<sequence length="402" mass="44541">MSSNHQADVKSNKATPLAPDIELAILPTGTQQSLPSDPPSKFSNLFFVTLTNSDPTNPKDWFNRLKWAVTDVLSATGFNGIMVSTIMASALSTIAIELHMSEVFGIQEILHAGNVWFLTKEVLISARFLAGFGASNIYALAGGVLEDAWRPEQKGRSLGVYLLIPLLGAAVGPIIGGFMAGRTTWRWMFCSTSIFQAVMIAVSFTAFKETYAPRLSADKSIFSILSNALTRPLRLLLFHPIIIIASVNLTFDYGILYIALTSFAELWTNYYQLAGALPGAPTIDRYHRWKKAQHLDGDLAPEYRLPVIFYSALLAPVGLFIYGWTAEHRVHWVAVEIRVFIAMFGFQMSGMAWQAYIMDTCLTAFLFSLFVPKMYRAMRYGWCNTAMAFASLILAVPGLISL</sequence>
<organism evidence="1 2">
    <name type="scientific">Macroventuria anomochaeta</name>
    <dbReference type="NCBI Taxonomy" id="301207"/>
    <lineage>
        <taxon>Eukaryota</taxon>
        <taxon>Fungi</taxon>
        <taxon>Dikarya</taxon>
        <taxon>Ascomycota</taxon>
        <taxon>Pezizomycotina</taxon>
        <taxon>Dothideomycetes</taxon>
        <taxon>Pleosporomycetidae</taxon>
        <taxon>Pleosporales</taxon>
        <taxon>Pleosporineae</taxon>
        <taxon>Didymellaceae</taxon>
        <taxon>Macroventuria</taxon>
    </lineage>
</organism>
<proteinExistence type="predicted"/>
<comment type="caution">
    <text evidence="1">The sequence shown here is derived from an EMBL/GenBank/DDBJ whole genome shotgun (WGS) entry which is preliminary data.</text>
</comment>
<protein>
    <submittedName>
        <fullName evidence="1">MFS general substrate transporter</fullName>
    </submittedName>
</protein>
<dbReference type="EMBL" id="MU006702">
    <property type="protein sequence ID" value="KAF2633042.1"/>
    <property type="molecule type" value="Genomic_DNA"/>
</dbReference>